<dbReference type="Proteomes" id="UP000256424">
    <property type="component" value="Unassembled WGS sequence"/>
</dbReference>
<proteinExistence type="predicted"/>
<dbReference type="PROSITE" id="PS50075">
    <property type="entry name" value="CARRIER"/>
    <property type="match status" value="1"/>
</dbReference>
<comment type="caution">
    <text evidence="2">The sequence shown here is derived from an EMBL/GenBank/DDBJ whole genome shotgun (WGS) entry which is preliminary data.</text>
</comment>
<feature type="domain" description="Carrier" evidence="1">
    <location>
        <begin position="1"/>
        <end position="71"/>
    </location>
</feature>
<dbReference type="InterPro" id="IPR036736">
    <property type="entry name" value="ACP-like_sf"/>
</dbReference>
<dbReference type="InterPro" id="IPR009081">
    <property type="entry name" value="PP-bd_ACP"/>
</dbReference>
<dbReference type="SUPFAM" id="SSF47336">
    <property type="entry name" value="ACP-like"/>
    <property type="match status" value="1"/>
</dbReference>
<reference evidence="2 3" key="1">
    <citation type="submission" date="2018-04" db="EMBL/GenBank/DDBJ databases">
        <title>Novel Campyloabacter and Helicobacter Species and Strains.</title>
        <authorList>
            <person name="Mannion A.J."/>
            <person name="Shen Z."/>
            <person name="Fox J.G."/>
        </authorList>
    </citation>
    <scope>NUCLEOTIDE SEQUENCE [LARGE SCALE GENOMIC DNA]</scope>
    <source>
        <strain evidence="2 3">MIT 97-5075</strain>
    </source>
</reference>
<dbReference type="Gene3D" id="1.10.1200.10">
    <property type="entry name" value="ACP-like"/>
    <property type="match status" value="1"/>
</dbReference>
<protein>
    <recommendedName>
        <fullName evidence="1">Carrier domain-containing protein</fullName>
    </recommendedName>
</protein>
<gene>
    <name evidence="2" type="ORF">CQA66_02120</name>
</gene>
<evidence type="ECO:0000259" key="1">
    <source>
        <dbReference type="PROSITE" id="PS50075"/>
    </source>
</evidence>
<evidence type="ECO:0000313" key="3">
    <source>
        <dbReference type="Proteomes" id="UP000256424"/>
    </source>
</evidence>
<name>A0A3D8J6E8_9HELI</name>
<dbReference type="OrthoDB" id="5345649at2"/>
<sequence length="77" mass="9036">MQEIYQKLQELLDVDSLSEEQLLADFEDWDSLSIISFIAFLDTKYQINLYTNELQQAKSVKDLLQLIADKQHEQDGK</sequence>
<dbReference type="EMBL" id="NXLW01000003">
    <property type="protein sequence ID" value="RDU73053.1"/>
    <property type="molecule type" value="Genomic_DNA"/>
</dbReference>
<dbReference type="AlphaFoldDB" id="A0A3D8J6E8"/>
<keyword evidence="3" id="KW-1185">Reference proteome</keyword>
<accession>A0A3D8J6E8</accession>
<organism evidence="2 3">
    <name type="scientific">Helicobacter aurati</name>
    <dbReference type="NCBI Taxonomy" id="137778"/>
    <lineage>
        <taxon>Bacteria</taxon>
        <taxon>Pseudomonadati</taxon>
        <taxon>Campylobacterota</taxon>
        <taxon>Epsilonproteobacteria</taxon>
        <taxon>Campylobacterales</taxon>
        <taxon>Helicobacteraceae</taxon>
        <taxon>Helicobacter</taxon>
    </lineage>
</organism>
<dbReference type="RefSeq" id="WP_104763226.1">
    <property type="nucleotide sequence ID" value="NZ_FZPM01000017.1"/>
</dbReference>
<evidence type="ECO:0000313" key="2">
    <source>
        <dbReference type="EMBL" id="RDU73053.1"/>
    </source>
</evidence>